<accession>A0A1Q9EEC4</accession>
<proteinExistence type="predicted"/>
<comment type="caution">
    <text evidence="1">The sequence shown here is derived from an EMBL/GenBank/DDBJ whole genome shotgun (WGS) entry which is preliminary data.</text>
</comment>
<protein>
    <submittedName>
        <fullName evidence="1">Uncharacterized protein</fullName>
    </submittedName>
</protein>
<reference evidence="1 2" key="1">
    <citation type="submission" date="2016-02" db="EMBL/GenBank/DDBJ databases">
        <title>Genome analysis of coral dinoflagellate symbionts highlights evolutionary adaptations to a symbiotic lifestyle.</title>
        <authorList>
            <person name="Aranda M."/>
            <person name="Li Y."/>
            <person name="Liew Y.J."/>
            <person name="Baumgarten S."/>
            <person name="Simakov O."/>
            <person name="Wilson M."/>
            <person name="Piel J."/>
            <person name="Ashoor H."/>
            <person name="Bougouffa S."/>
            <person name="Bajic V.B."/>
            <person name="Ryu T."/>
            <person name="Ravasi T."/>
            <person name="Bayer T."/>
            <person name="Micklem G."/>
            <person name="Kim H."/>
            <person name="Bhak J."/>
            <person name="Lajeunesse T.C."/>
            <person name="Voolstra C.R."/>
        </authorList>
    </citation>
    <scope>NUCLEOTIDE SEQUENCE [LARGE SCALE GENOMIC DNA]</scope>
    <source>
        <strain evidence="1 2">CCMP2467</strain>
    </source>
</reference>
<sequence length="169" mass="18803">MPGCCLDVKRPKATSRSCRTTQVKPLLLATGLAVAAEARLHFVGRPPTFQSHAWPSTARAVSPSQPDLEESDLHVISLRKPRDAVRACPVRSYWTWKEKVLGDGHDFFIPRPRTTRRLASVFRSMPGADVEALSQKPEFEMPNCIPAIQHVMTTAVELRKTFADASVKL</sequence>
<gene>
    <name evidence="1" type="ORF">AK812_SmicGene10968</name>
</gene>
<dbReference type="Proteomes" id="UP000186817">
    <property type="component" value="Unassembled WGS sequence"/>
</dbReference>
<dbReference type="EMBL" id="LSRX01000175">
    <property type="protein sequence ID" value="OLQ05784.1"/>
    <property type="molecule type" value="Genomic_DNA"/>
</dbReference>
<organism evidence="1 2">
    <name type="scientific">Symbiodinium microadriaticum</name>
    <name type="common">Dinoflagellate</name>
    <name type="synonym">Zooxanthella microadriatica</name>
    <dbReference type="NCBI Taxonomy" id="2951"/>
    <lineage>
        <taxon>Eukaryota</taxon>
        <taxon>Sar</taxon>
        <taxon>Alveolata</taxon>
        <taxon>Dinophyceae</taxon>
        <taxon>Suessiales</taxon>
        <taxon>Symbiodiniaceae</taxon>
        <taxon>Symbiodinium</taxon>
    </lineage>
</organism>
<evidence type="ECO:0000313" key="1">
    <source>
        <dbReference type="EMBL" id="OLQ05784.1"/>
    </source>
</evidence>
<evidence type="ECO:0000313" key="2">
    <source>
        <dbReference type="Proteomes" id="UP000186817"/>
    </source>
</evidence>
<name>A0A1Q9EEC4_SYMMI</name>
<dbReference type="AlphaFoldDB" id="A0A1Q9EEC4"/>
<dbReference type="OrthoDB" id="46716at2759"/>
<keyword evidence="2" id="KW-1185">Reference proteome</keyword>